<sequence>MARWMSVGAVLVMTGLWCAGTESLSRAQVPGEGGGEAITPYDYERPPEGQMVPDTSVPPNTEALSEEELKRAEALLPLLEGKQEYWAIGEFVHLGLPVVPVLVKALTMPGPRIRYNAIETLSILKAASAVPALLNTAKQPNEMPRIREHALRVSVRLDPSQTVEAIAVMAKDMNSSVRKSAAFEARYVREKDVVDVLIELLVDDERFVSISALQSLWILTRHETEMHDWDSSTKQQREEWAQEWRDWWKQEKDSFSLPVPRSPRTSSTRHDKAWDRSLAERKIAVLYQQQYGLS</sequence>
<protein>
    <recommendedName>
        <fullName evidence="3">HEAT repeat domain-containing protein</fullName>
    </recommendedName>
</protein>
<accession>A0AA86MZB6</accession>
<evidence type="ECO:0000313" key="1">
    <source>
        <dbReference type="EMBL" id="CAI4031841.1"/>
    </source>
</evidence>
<proteinExistence type="predicted"/>
<dbReference type="InterPro" id="IPR016024">
    <property type="entry name" value="ARM-type_fold"/>
</dbReference>
<dbReference type="InterPro" id="IPR011989">
    <property type="entry name" value="ARM-like"/>
</dbReference>
<dbReference type="Gene3D" id="1.25.10.10">
    <property type="entry name" value="Leucine-rich Repeat Variant"/>
    <property type="match status" value="1"/>
</dbReference>
<dbReference type="Proteomes" id="UP001179121">
    <property type="component" value="Chromosome"/>
</dbReference>
<dbReference type="EMBL" id="OX365700">
    <property type="protein sequence ID" value="CAI4031841.1"/>
    <property type="molecule type" value="Genomic_DNA"/>
</dbReference>
<gene>
    <name evidence="1" type="ORF">DNFV4_02262</name>
</gene>
<name>A0AA86MZB6_9BACT</name>
<keyword evidence="2" id="KW-1185">Reference proteome</keyword>
<evidence type="ECO:0008006" key="3">
    <source>
        <dbReference type="Google" id="ProtNLM"/>
    </source>
</evidence>
<evidence type="ECO:0000313" key="2">
    <source>
        <dbReference type="Proteomes" id="UP001179121"/>
    </source>
</evidence>
<dbReference type="KEGG" id="nti:DNFV4_02262"/>
<reference evidence="1" key="1">
    <citation type="submission" date="2022-10" db="EMBL/GenBank/DDBJ databases">
        <authorList>
            <person name="Koch H."/>
        </authorList>
    </citation>
    <scope>NUCLEOTIDE SEQUENCE</scope>
    <source>
        <strain evidence="1">DNF</strain>
    </source>
</reference>
<dbReference type="SUPFAM" id="SSF48371">
    <property type="entry name" value="ARM repeat"/>
    <property type="match status" value="1"/>
</dbReference>
<organism evidence="1 2">
    <name type="scientific">Nitrospira tepida</name>
    <dbReference type="NCBI Taxonomy" id="2973512"/>
    <lineage>
        <taxon>Bacteria</taxon>
        <taxon>Pseudomonadati</taxon>
        <taxon>Nitrospirota</taxon>
        <taxon>Nitrospiria</taxon>
        <taxon>Nitrospirales</taxon>
        <taxon>Nitrospiraceae</taxon>
        <taxon>Nitrospira</taxon>
    </lineage>
</organism>
<dbReference type="AlphaFoldDB" id="A0AA86MZB6"/>